<comment type="caution">
    <text evidence="3">The sequence shown here is derived from an EMBL/GenBank/DDBJ whole genome shotgun (WGS) entry which is preliminary data.</text>
</comment>
<reference evidence="3 4" key="1">
    <citation type="submission" date="2024-06" db="EMBL/GenBank/DDBJ databases">
        <title>Genomic Encyclopedia of Type Strains, Phase IV (KMG-IV): sequencing the most valuable type-strain genomes for metagenomic binning, comparative biology and taxonomic classification.</title>
        <authorList>
            <person name="Goeker M."/>
        </authorList>
    </citation>
    <scope>NUCLEOTIDE SEQUENCE [LARGE SCALE GENOMIC DNA]</scope>
    <source>
        <strain evidence="3 4">DSM 21331</strain>
    </source>
</reference>
<name>A0ABV2LE65_9HYPH</name>
<evidence type="ECO:0000313" key="3">
    <source>
        <dbReference type="EMBL" id="MET3695010.1"/>
    </source>
</evidence>
<evidence type="ECO:0000313" key="4">
    <source>
        <dbReference type="Proteomes" id="UP001549145"/>
    </source>
</evidence>
<dbReference type="RefSeq" id="WP_238280985.1">
    <property type="nucleotide sequence ID" value="NZ_BPQL01000109.1"/>
</dbReference>
<dbReference type="EMBL" id="JBEPMM010000021">
    <property type="protein sequence ID" value="MET3695010.1"/>
    <property type="molecule type" value="Genomic_DNA"/>
</dbReference>
<evidence type="ECO:0000256" key="2">
    <source>
        <dbReference type="SAM" id="MobiDB-lite"/>
    </source>
</evidence>
<dbReference type="Proteomes" id="UP001549145">
    <property type="component" value="Unassembled WGS sequence"/>
</dbReference>
<protein>
    <submittedName>
        <fullName evidence="3">Uncharacterized protein</fullName>
    </submittedName>
</protein>
<accession>A0ABV2LE65</accession>
<keyword evidence="1" id="KW-0175">Coiled coil</keyword>
<organism evidence="3 4">
    <name type="scientific">Methylobacterium goesingense</name>
    <dbReference type="NCBI Taxonomy" id="243690"/>
    <lineage>
        <taxon>Bacteria</taxon>
        <taxon>Pseudomonadati</taxon>
        <taxon>Pseudomonadota</taxon>
        <taxon>Alphaproteobacteria</taxon>
        <taxon>Hyphomicrobiales</taxon>
        <taxon>Methylobacteriaceae</taxon>
        <taxon>Methylobacterium</taxon>
    </lineage>
</organism>
<feature type="region of interest" description="Disordered" evidence="2">
    <location>
        <begin position="1"/>
        <end position="29"/>
    </location>
</feature>
<gene>
    <name evidence="3" type="ORF">ABID43_004575</name>
</gene>
<feature type="compositionally biased region" description="Basic and acidic residues" evidence="2">
    <location>
        <begin position="1"/>
        <end position="18"/>
    </location>
</feature>
<keyword evidence="4" id="KW-1185">Reference proteome</keyword>
<sequence length="353" mass="38291">MASHGRRLDPTGQRRTDNRLLTPFNPAGSAYSPHDPLDVVGAHRAALAEMGAVPYGRAAIALHLLVGVSPELIREAGGLHDPRNPMNQALIEKALAWAAEVFGAGAVIAWRMDLDETGGGLVDAFLVPTRVARMNARCEKRIISVHGALEDVRLAHEARFSYSALQSSWATYAGATLDARLHRGEPKASTGRAHLPPDIYRRVCEQVASEAHARIEAREADLGELEAAAQNAIIAADRARVKAERQAEELKRDRMRLHAHAQDELDATMRALTLGIQAVSDGRIAGLEYDPHDGLPNLIRDPDLDEAAWAELLNALAPAWDRGLPTLLADLLGVRASSGACQDAYQMPTMMHR</sequence>
<evidence type="ECO:0000256" key="1">
    <source>
        <dbReference type="SAM" id="Coils"/>
    </source>
</evidence>
<feature type="coiled-coil region" evidence="1">
    <location>
        <begin position="233"/>
        <end position="260"/>
    </location>
</feature>
<proteinExistence type="predicted"/>